<feature type="domain" description="Nucleoplasmin core" evidence="9">
    <location>
        <begin position="17"/>
        <end position="115"/>
    </location>
</feature>
<evidence type="ECO:0000256" key="6">
    <source>
        <dbReference type="ARBA" id="ARBA00023242"/>
    </source>
</evidence>
<dbReference type="InterPro" id="IPR004301">
    <property type="entry name" value="Nucleoplasmin"/>
</dbReference>
<feature type="region of interest" description="Disordered" evidence="8">
    <location>
        <begin position="204"/>
        <end position="230"/>
    </location>
</feature>
<dbReference type="GO" id="GO:0045740">
    <property type="term" value="P:positive regulation of DNA replication"/>
    <property type="evidence" value="ECO:0007669"/>
    <property type="project" value="TreeGrafter"/>
</dbReference>
<name>A0A8B9Z2K1_9AVES</name>
<evidence type="ECO:0000256" key="8">
    <source>
        <dbReference type="SAM" id="MobiDB-lite"/>
    </source>
</evidence>
<dbReference type="GO" id="GO:0007338">
    <property type="term" value="P:single fertilization"/>
    <property type="evidence" value="ECO:0007669"/>
    <property type="project" value="UniProtKB-KW"/>
</dbReference>
<comment type="similarity">
    <text evidence="2">Belongs to the nucleoplasmin family.</text>
</comment>
<feature type="region of interest" description="Disordered" evidence="8">
    <location>
        <begin position="126"/>
        <end position="190"/>
    </location>
</feature>
<dbReference type="GO" id="GO:0005654">
    <property type="term" value="C:nucleoplasm"/>
    <property type="evidence" value="ECO:0007669"/>
    <property type="project" value="TreeGrafter"/>
</dbReference>
<dbReference type="PANTHER" id="PTHR22747">
    <property type="entry name" value="NUCLEOPLASMIN"/>
    <property type="match status" value="1"/>
</dbReference>
<dbReference type="FunFam" id="2.60.120.340:FF:000003">
    <property type="entry name" value="Nucleoplasmin 2"/>
    <property type="match status" value="1"/>
</dbReference>
<keyword evidence="3" id="KW-0217">Developmental protein</keyword>
<dbReference type="SUPFAM" id="SSF69203">
    <property type="entry name" value="Nucleoplasmin-like core domain"/>
    <property type="match status" value="1"/>
</dbReference>
<dbReference type="GO" id="GO:0006338">
    <property type="term" value="P:chromatin remodeling"/>
    <property type="evidence" value="ECO:0007669"/>
    <property type="project" value="TreeGrafter"/>
</dbReference>
<evidence type="ECO:0000259" key="9">
    <source>
        <dbReference type="Pfam" id="PF03066"/>
    </source>
</evidence>
<dbReference type="GO" id="GO:0042393">
    <property type="term" value="F:histone binding"/>
    <property type="evidence" value="ECO:0007669"/>
    <property type="project" value="TreeGrafter"/>
</dbReference>
<dbReference type="GO" id="GO:0005737">
    <property type="term" value="C:cytoplasm"/>
    <property type="evidence" value="ECO:0007669"/>
    <property type="project" value="TreeGrafter"/>
</dbReference>
<keyword evidence="7" id="KW-0278">Fertilization</keyword>
<evidence type="ECO:0000256" key="3">
    <source>
        <dbReference type="ARBA" id="ARBA00022473"/>
    </source>
</evidence>
<dbReference type="InterPro" id="IPR036824">
    <property type="entry name" value="Nucleoplasmin_core_dom_sf"/>
</dbReference>
<evidence type="ECO:0000313" key="11">
    <source>
        <dbReference type="Proteomes" id="UP000694555"/>
    </source>
</evidence>
<dbReference type="InterPro" id="IPR024057">
    <property type="entry name" value="Nucleoplasmin_core_dom"/>
</dbReference>
<dbReference type="AlphaFoldDB" id="A0A8B9Z2K1"/>
<organism evidence="10 11">
    <name type="scientific">Buteo japonicus</name>
    <dbReference type="NCBI Taxonomy" id="224669"/>
    <lineage>
        <taxon>Eukaryota</taxon>
        <taxon>Metazoa</taxon>
        <taxon>Chordata</taxon>
        <taxon>Craniata</taxon>
        <taxon>Vertebrata</taxon>
        <taxon>Euteleostomi</taxon>
        <taxon>Archelosauria</taxon>
        <taxon>Archosauria</taxon>
        <taxon>Dinosauria</taxon>
        <taxon>Saurischia</taxon>
        <taxon>Theropoda</taxon>
        <taxon>Coelurosauria</taxon>
        <taxon>Aves</taxon>
        <taxon>Neognathae</taxon>
        <taxon>Neoaves</taxon>
        <taxon>Telluraves</taxon>
        <taxon>Accipitrimorphae</taxon>
        <taxon>Accipitriformes</taxon>
        <taxon>Accipitridae</taxon>
        <taxon>Accipitrinae</taxon>
        <taxon>Buteo</taxon>
    </lineage>
</organism>
<dbReference type="GO" id="GO:0003682">
    <property type="term" value="F:chromatin binding"/>
    <property type="evidence" value="ECO:0007669"/>
    <property type="project" value="TreeGrafter"/>
</dbReference>
<dbReference type="PANTHER" id="PTHR22747:SF14">
    <property type="entry name" value="NUCLEOPLASMIN-2"/>
    <property type="match status" value="1"/>
</dbReference>
<keyword evidence="5" id="KW-0143">Chaperone</keyword>
<sequence>SLMESIDSKSEKPVSMIWGCELSSERDSYTFQVPEEWQCEQQLALRTICLGEMARDEFHVVEIVLAEGGARSPVPLATLKPSVLPMATLMGVELTPPVTFHLRAGSGPVYISGQHPAAPTVMSNLSWDEEEEEEDAEEEEPAEESPKKPPKGQVDKKGNAAKVSTPLAGDAVCGEGSPCHGEGVQPPFLGASHTLIPTDGLLCTPSKPLSVKGVSRNLHPLGREEESQAL</sequence>
<dbReference type="Proteomes" id="UP000694555">
    <property type="component" value="Unplaced"/>
</dbReference>
<feature type="compositionally biased region" description="Basic and acidic residues" evidence="8">
    <location>
        <begin position="221"/>
        <end position="230"/>
    </location>
</feature>
<accession>A0A8B9Z2K1</accession>
<dbReference type="GO" id="GO:0005730">
    <property type="term" value="C:nucleolus"/>
    <property type="evidence" value="ECO:0007669"/>
    <property type="project" value="TreeGrafter"/>
</dbReference>
<reference evidence="10" key="2">
    <citation type="submission" date="2025-09" db="UniProtKB">
        <authorList>
            <consortium name="Ensembl"/>
        </authorList>
    </citation>
    <scope>IDENTIFICATION</scope>
</reference>
<comment type="subcellular location">
    <subcellularLocation>
        <location evidence="1">Nucleus</location>
    </subcellularLocation>
</comment>
<protein>
    <submittedName>
        <fullName evidence="10">Nucleophosmin/nucleoplasmin 2</fullName>
    </submittedName>
</protein>
<feature type="compositionally biased region" description="Acidic residues" evidence="8">
    <location>
        <begin position="127"/>
        <end position="143"/>
    </location>
</feature>
<reference evidence="10" key="1">
    <citation type="submission" date="2025-08" db="UniProtKB">
        <authorList>
            <consortium name="Ensembl"/>
        </authorList>
    </citation>
    <scope>IDENTIFICATION</scope>
</reference>
<evidence type="ECO:0000256" key="1">
    <source>
        <dbReference type="ARBA" id="ARBA00004123"/>
    </source>
</evidence>
<evidence type="ECO:0000256" key="4">
    <source>
        <dbReference type="ARBA" id="ARBA00022853"/>
    </source>
</evidence>
<dbReference type="Ensembl" id="ENSBJAT00000001074.1">
    <property type="protein sequence ID" value="ENSBJAP00000001047.1"/>
    <property type="gene ID" value="ENSBJAG00000000810.1"/>
</dbReference>
<proteinExistence type="inferred from homology"/>
<evidence type="ECO:0000256" key="2">
    <source>
        <dbReference type="ARBA" id="ARBA00010744"/>
    </source>
</evidence>
<evidence type="ECO:0000256" key="7">
    <source>
        <dbReference type="ARBA" id="ARBA00023279"/>
    </source>
</evidence>
<evidence type="ECO:0000313" key="10">
    <source>
        <dbReference type="Ensembl" id="ENSBJAP00000001047.1"/>
    </source>
</evidence>
<dbReference type="Gene3D" id="2.60.120.340">
    <property type="entry name" value="Nucleoplasmin core domain"/>
    <property type="match status" value="1"/>
</dbReference>
<evidence type="ECO:0000256" key="5">
    <source>
        <dbReference type="ARBA" id="ARBA00023186"/>
    </source>
</evidence>
<dbReference type="Pfam" id="PF03066">
    <property type="entry name" value="Nucleoplasmin"/>
    <property type="match status" value="1"/>
</dbReference>
<dbReference type="GO" id="GO:0003723">
    <property type="term" value="F:RNA binding"/>
    <property type="evidence" value="ECO:0007669"/>
    <property type="project" value="TreeGrafter"/>
</dbReference>
<keyword evidence="4" id="KW-0156">Chromatin regulator</keyword>
<keyword evidence="6" id="KW-0539">Nucleus</keyword>
<keyword evidence="11" id="KW-1185">Reference proteome</keyword>